<gene>
    <name evidence="1" type="ORF">KME32_18560</name>
</gene>
<comment type="caution">
    <text evidence="1">The sequence shown here is derived from an EMBL/GenBank/DDBJ whole genome shotgun (WGS) entry which is preliminary data.</text>
</comment>
<dbReference type="EMBL" id="JAHHHN010000011">
    <property type="protein sequence ID" value="MBW4563109.1"/>
    <property type="molecule type" value="Genomic_DNA"/>
</dbReference>
<protein>
    <submittedName>
        <fullName evidence="1">Uncharacterized protein</fullName>
    </submittedName>
</protein>
<evidence type="ECO:0000313" key="1">
    <source>
        <dbReference type="EMBL" id="MBW4563109.1"/>
    </source>
</evidence>
<name>A0A951PYZ2_9NOST</name>
<evidence type="ECO:0000313" key="2">
    <source>
        <dbReference type="Proteomes" id="UP000715781"/>
    </source>
</evidence>
<reference evidence="1" key="1">
    <citation type="submission" date="2021-05" db="EMBL/GenBank/DDBJ databases">
        <authorList>
            <person name="Pietrasiak N."/>
            <person name="Ward R."/>
            <person name="Stajich J.E."/>
            <person name="Kurbessoian T."/>
        </authorList>
    </citation>
    <scope>NUCLEOTIDE SEQUENCE</scope>
    <source>
        <strain evidence="1">JT2-VF2</strain>
    </source>
</reference>
<sequence>MFNTYYRLEANQPINLIIKKISPREKKLNGDLFEVATAIHEAVKNTILDMRTNPDLTVEFKSSIALIKSSLLSGIKNTL</sequence>
<accession>A0A951PYZ2</accession>
<organism evidence="1 2">
    <name type="scientific">Mojavia pulchra JT2-VF2</name>
    <dbReference type="NCBI Taxonomy" id="287848"/>
    <lineage>
        <taxon>Bacteria</taxon>
        <taxon>Bacillati</taxon>
        <taxon>Cyanobacteriota</taxon>
        <taxon>Cyanophyceae</taxon>
        <taxon>Nostocales</taxon>
        <taxon>Nostocaceae</taxon>
    </lineage>
</organism>
<proteinExistence type="predicted"/>
<dbReference type="Proteomes" id="UP000715781">
    <property type="component" value="Unassembled WGS sequence"/>
</dbReference>
<reference evidence="1" key="2">
    <citation type="journal article" date="2022" name="Microbiol. Resour. Announc.">
        <title>Metagenome Sequencing to Explore Phylogenomics of Terrestrial Cyanobacteria.</title>
        <authorList>
            <person name="Ward R.D."/>
            <person name="Stajich J.E."/>
            <person name="Johansen J.R."/>
            <person name="Huntemann M."/>
            <person name="Clum A."/>
            <person name="Foster B."/>
            <person name="Foster B."/>
            <person name="Roux S."/>
            <person name="Palaniappan K."/>
            <person name="Varghese N."/>
            <person name="Mukherjee S."/>
            <person name="Reddy T.B.K."/>
            <person name="Daum C."/>
            <person name="Copeland A."/>
            <person name="Chen I.A."/>
            <person name="Ivanova N.N."/>
            <person name="Kyrpides N.C."/>
            <person name="Shapiro N."/>
            <person name="Eloe-Fadrosh E.A."/>
            <person name="Pietrasiak N."/>
        </authorList>
    </citation>
    <scope>NUCLEOTIDE SEQUENCE</scope>
    <source>
        <strain evidence="1">JT2-VF2</strain>
    </source>
</reference>
<dbReference type="AlphaFoldDB" id="A0A951PYZ2"/>